<keyword evidence="6" id="KW-0547">Nucleotide-binding</keyword>
<dbReference type="InterPro" id="IPR003151">
    <property type="entry name" value="PIK-rel_kinase_FAT"/>
</dbReference>
<dbReference type="FunFam" id="3.30.1010.10:FF:000011">
    <property type="entry name" value="serine/threonine-protein kinase ATR"/>
    <property type="match status" value="1"/>
</dbReference>
<dbReference type="OrthoDB" id="381190at2759"/>
<evidence type="ECO:0000256" key="1">
    <source>
        <dbReference type="ARBA" id="ARBA00004123"/>
    </source>
</evidence>
<dbReference type="GO" id="GO:0004674">
    <property type="term" value="F:protein serine/threonine kinase activity"/>
    <property type="evidence" value="ECO:0007669"/>
    <property type="project" value="UniProtKB-KW"/>
</dbReference>
<dbReference type="SMART" id="SM00802">
    <property type="entry name" value="UME"/>
    <property type="match status" value="1"/>
</dbReference>
<dbReference type="Gene3D" id="1.25.40.10">
    <property type="entry name" value="Tetratricopeptide repeat domain"/>
    <property type="match status" value="1"/>
</dbReference>
<evidence type="ECO:0000259" key="13">
    <source>
        <dbReference type="PROSITE" id="PS50290"/>
    </source>
</evidence>
<feature type="domain" description="PI3K/PI4K catalytic" evidence="13">
    <location>
        <begin position="2148"/>
        <end position="2456"/>
    </location>
</feature>
<evidence type="ECO:0000256" key="6">
    <source>
        <dbReference type="ARBA" id="ARBA00022741"/>
    </source>
</evidence>
<gene>
    <name evidence="17" type="primary">LOC106743264</name>
</gene>
<dbReference type="Pfam" id="PF08064">
    <property type="entry name" value="UME"/>
    <property type="match status" value="1"/>
</dbReference>
<dbReference type="GO" id="GO:0005634">
    <property type="term" value="C:nucleus"/>
    <property type="evidence" value="ECO:0007669"/>
    <property type="project" value="UniProtKB-SubCell"/>
</dbReference>
<dbReference type="PROSITE" id="PS00916">
    <property type="entry name" value="PI3_4_KINASE_2"/>
    <property type="match status" value="1"/>
</dbReference>
<dbReference type="Pfam" id="PF02260">
    <property type="entry name" value="FATC"/>
    <property type="match status" value="1"/>
</dbReference>
<dbReference type="CDD" id="cd00892">
    <property type="entry name" value="PIKKc_ATR"/>
    <property type="match status" value="1"/>
</dbReference>
<sequence>MELNDGSEIPSSNHEIANASSVWKFINNPIIAIFSDLENPATEQMLCSLLESLLKRSSTLSSVLVPLFNNGAPDETLQQQYTAFTTWLFGTMFYLVCVPSSNVILSNSIEVQACMLTLLSRHHFRMYETISSEYLNILNEISEFYMNSTDTEEMTLSKFHTEKDIIPNLDLTPFSAKINSSQMPSVQASILKIITKSGVSMWDQMKLWDRVITIVIKFPPELKIEALQLCTQILENFVVHDREFAALIAYSLEMIKSASTWTNLGQLSTHALSRFTETLTRLIQASPVLLNVVELCFQVIELVVSEFIREYVGAETIKELTEVVCHKIKQYLFTEPRSCTVLEAKKFLAYFTHCPAIIDIFMQFVFIDIRRAATPERVNFAMEISEPWKLLRKELIAYVEMEKFTEVLHIVKASSLLQLWLDNQKIQVKLYENNLNAILKIFMQHLNSDNCQDAEIIFQILMSLMAHNESNKVLLQTILALPFTQDFKGSMDIGPKMVQRAKSLNVDTMSKCLETLCAYGSRKERLKLLRACILNGETQVAIVAVSNSVLLLNDKDIMLEDVCQYVLNTALSSTKVEIHNALASVLGQIACVSSGKGKIIRKSSNDGKWTVLCEYCTENTSKNVESMMIRLPRTYDKIFTTYFILLSSTNVSIRLNISKSIPSFSNHVKSFNSNDVARKWLPYIYDDDMEIRSNIASVIGQLLSNKISMLKNVERLPDTVPDDLDEFVDLVIEVIANTLMTAVDTSNHSLHDTLLVTAKNFVCVPLHLTERRILNVFLFTILHPNSSPAAVASATVAYRDVADFLNVSPKALYIRYRKDFLKLIMERAVCNYIEFSYNMATTVHRLAKCIGYEGSRHLLHKDGHYAICFLIAFIVEMPTAKPLLHDIAELINMDVKKMLEEHFPYICSYAFLETSLRVSTECLKLVTKITENSLALLTKRSFMEIFEELMLNFYESPKKIIGFLEIISEYDSNHRGNFTTKEQVASYLNLRLHGILVNFDIKLSPKSDEHTQQSALASLATLIQYMGATYLTPLRYKILATLRTSLGFKRPGFPRLVCDAWDAFIHNIAIEDLGPLFPTICVSLMPLQKIFPENVNNMLEFLIVQSVGEENNHISELFFIDDMEVPTRISDIVKAHILQARPEGFNANLELWLKRITHETDEVRIRALKHLQTFLEEHRSELNRMILSETDVHPLIVELLDTLLIGCQDKDESIRLCYGECLGELGAIEPSLLPRRIISKEDSKFISDTNEEFACALLSEHVRAFQMQKNSQSMDCFSLAIQEILKTYDISPQGRNSELWNNLSCTTQQIIAPFLTSHYKRKEETITDDNEFPHPIYGSEAGSSVESWAYYWLCSMSNAVRDKTLNNILQACKLAFKRDIKTLTFCLPYIVSYIIASDNEEECVKLKEEMLAVINVKKKPELDPELLRHQPLRYGQSVKADDKRISEETRRTRCSRVVFHILDHLQRWLRERRLFQDDRYEAIKKFCSTLDSLMVAEGCYQSREYHRALMYLEQHMASSNKGLSEPTEGGLLAKIYAQLDEPDGVSGILATQNQAPTLQQLVLAHEVNGQLQDAATCYERLAQKKDLKHTYLQGMIQCYLGLDQPFTAEHITEGVLSSRPELEPLITERELFWRLAHFSRFEETSQKNVKHVLLDDLIKGTKPDLLSLKKNLVLLLEDASQPGVYQQSYSYIMKLHILNEFDKAVSMMLNNVEDLPVILEEWEKRGQLLRTSRGVEFVLSMRRATLDLAVQLQRKTLNTENSTLKQEIGKIWLKSAKIARKAGLHQQAYMHILSASDSCPPQPLYIEQAQLYWQKGCQEDAFTTLNRCFANCFKPVQYYKQLPSGECMEERKQFAKAKLLFAKYNDETLNIDTDGCIFNYKEAIDVWRGWEKSWLSCAQYYEGVVERMPENDRDKSRRDLQVHMMNCYGKSLQYSCKYIHHSMPKMLTIWLDFASRAAIASDPADIARSRQDCLAKMTKLMDAYHQKLPMFMWLTAFNQLVSRICHPSPQVQNTLRTILVNLILAYPQYCLWMMASVFNSSYSARQKRCREILNNRQLKTQEMSKLIQDFHRLWERLIELSNKAISENASSATVNQLSKYLPMLLTNKDFSQIMIPTTKFMQLHLPSKNASLSNHNPFLRKWVHISGIDDSVMIMPSLQRPRRITLRGSDGRRYLFMCKPKDDLRKDFRLMEFNDIVNKYLQNDPESRQRRLYIRTYSVVPLNEECGLIEWVPNLVGFRPTILSLYKEKGIMLMNKELKMMLCEKGDSLEKKRQTFLKKLLPRHPAVFGEWFRIMFPDPYGWYEARTAYIRTTAVMSMVGYILGLGDRHGENILFDSKCGDCVHVDFNCLFNRGELFDWPERVPFRLTHNMVDAMGPLKIEGPFRRACQITMRVLRQQSSTLLSVLTPFVYDPLVSWNKNQAGDAAEKTNEKAVENIKNIKQRLKGLIRYPERKVENIALHLSVEGQTNHLILEATNIDNLCQMYFGWGAYL</sequence>
<dbReference type="Gene3D" id="1.10.1070.11">
    <property type="entry name" value="Phosphatidylinositol 3-/4-kinase, catalytic domain"/>
    <property type="match status" value="1"/>
</dbReference>
<dbReference type="Pfam" id="PF02259">
    <property type="entry name" value="FAT"/>
    <property type="match status" value="1"/>
</dbReference>
<keyword evidence="4" id="KW-0723">Serine/threonine-protein kinase</keyword>
<organism evidence="16 17">
    <name type="scientific">Dinoponera quadriceps</name>
    <name type="common">South American ant</name>
    <dbReference type="NCBI Taxonomy" id="609295"/>
    <lineage>
        <taxon>Eukaryota</taxon>
        <taxon>Metazoa</taxon>
        <taxon>Ecdysozoa</taxon>
        <taxon>Arthropoda</taxon>
        <taxon>Hexapoda</taxon>
        <taxon>Insecta</taxon>
        <taxon>Pterygota</taxon>
        <taxon>Neoptera</taxon>
        <taxon>Endopterygota</taxon>
        <taxon>Hymenoptera</taxon>
        <taxon>Apocrita</taxon>
        <taxon>Aculeata</taxon>
        <taxon>Formicoidea</taxon>
        <taxon>Formicidae</taxon>
        <taxon>Ponerinae</taxon>
        <taxon>Ponerini</taxon>
        <taxon>Dinoponera</taxon>
    </lineage>
</organism>
<dbReference type="InterPro" id="IPR011009">
    <property type="entry name" value="Kinase-like_dom_sf"/>
</dbReference>
<feature type="domain" description="FATC" evidence="15">
    <location>
        <begin position="2460"/>
        <end position="2492"/>
    </location>
</feature>
<keyword evidence="8" id="KW-0418">Kinase</keyword>
<evidence type="ECO:0000313" key="16">
    <source>
        <dbReference type="Proteomes" id="UP000515204"/>
    </source>
</evidence>
<keyword evidence="7" id="KW-0227">DNA damage</keyword>
<keyword evidence="16" id="KW-1185">Reference proteome</keyword>
<evidence type="ECO:0000259" key="14">
    <source>
        <dbReference type="PROSITE" id="PS51189"/>
    </source>
</evidence>
<dbReference type="SUPFAM" id="SSF56112">
    <property type="entry name" value="Protein kinase-like (PK-like)"/>
    <property type="match status" value="1"/>
</dbReference>
<keyword evidence="5" id="KW-0808">Transferase</keyword>
<evidence type="ECO:0000256" key="5">
    <source>
        <dbReference type="ARBA" id="ARBA00022679"/>
    </source>
</evidence>
<dbReference type="GeneID" id="106743264"/>
<evidence type="ECO:0000256" key="10">
    <source>
        <dbReference type="ARBA" id="ARBA00023204"/>
    </source>
</evidence>
<dbReference type="InterPro" id="IPR011990">
    <property type="entry name" value="TPR-like_helical_dom_sf"/>
</dbReference>
<dbReference type="PANTHER" id="PTHR11139:SF69">
    <property type="entry name" value="SERINE_THREONINE-PROTEIN KINASE ATR"/>
    <property type="match status" value="1"/>
</dbReference>
<dbReference type="KEGG" id="dqu:106743264"/>
<dbReference type="Gene3D" id="3.30.1010.10">
    <property type="entry name" value="Phosphatidylinositol 3-kinase Catalytic Subunit, Chain A, domain 4"/>
    <property type="match status" value="1"/>
</dbReference>
<dbReference type="PROSITE" id="PS50290">
    <property type="entry name" value="PI3_4_KINASE_3"/>
    <property type="match status" value="1"/>
</dbReference>
<dbReference type="RefSeq" id="XP_014472412.1">
    <property type="nucleotide sequence ID" value="XM_014616926.1"/>
</dbReference>
<evidence type="ECO:0000256" key="2">
    <source>
        <dbReference type="ARBA" id="ARBA00010769"/>
    </source>
</evidence>
<evidence type="ECO:0000256" key="11">
    <source>
        <dbReference type="ARBA" id="ARBA00023242"/>
    </source>
</evidence>
<dbReference type="PANTHER" id="PTHR11139">
    <property type="entry name" value="ATAXIA TELANGIECTASIA MUTATED ATM -RELATED"/>
    <property type="match status" value="1"/>
</dbReference>
<dbReference type="Proteomes" id="UP000515204">
    <property type="component" value="Unplaced"/>
</dbReference>
<dbReference type="InterPro" id="IPR003152">
    <property type="entry name" value="FATC_dom"/>
</dbReference>
<dbReference type="GO" id="GO:0000077">
    <property type="term" value="P:DNA damage checkpoint signaling"/>
    <property type="evidence" value="ECO:0007669"/>
    <property type="project" value="TreeGrafter"/>
</dbReference>
<dbReference type="InterPro" id="IPR018936">
    <property type="entry name" value="PI3/4_kinase_CS"/>
</dbReference>
<dbReference type="Pfam" id="PF00454">
    <property type="entry name" value="PI3_PI4_kinase"/>
    <property type="match status" value="1"/>
</dbReference>
<dbReference type="GO" id="GO:0000723">
    <property type="term" value="P:telomere maintenance"/>
    <property type="evidence" value="ECO:0007669"/>
    <property type="project" value="TreeGrafter"/>
</dbReference>
<dbReference type="EC" id="2.7.11.1" evidence="3"/>
<protein>
    <recommendedName>
        <fullName evidence="12">Serine/threonine-protein kinase ATR</fullName>
        <ecNumber evidence="3">2.7.11.1</ecNumber>
    </recommendedName>
</protein>
<dbReference type="InterPro" id="IPR000403">
    <property type="entry name" value="PI3/4_kinase_cat_dom"/>
</dbReference>
<keyword evidence="10" id="KW-0234">DNA repair</keyword>
<evidence type="ECO:0000313" key="17">
    <source>
        <dbReference type="RefSeq" id="XP_014472412.1"/>
    </source>
</evidence>
<dbReference type="SMART" id="SM01343">
    <property type="entry name" value="FATC"/>
    <property type="match status" value="1"/>
</dbReference>
<comment type="subcellular location">
    <subcellularLocation>
        <location evidence="1">Nucleus</location>
    </subcellularLocation>
</comment>
<dbReference type="GO" id="GO:0005524">
    <property type="term" value="F:ATP binding"/>
    <property type="evidence" value="ECO:0007669"/>
    <property type="project" value="UniProtKB-KW"/>
</dbReference>
<evidence type="ECO:0000256" key="7">
    <source>
        <dbReference type="ARBA" id="ARBA00022763"/>
    </source>
</evidence>
<dbReference type="InterPro" id="IPR056802">
    <property type="entry name" value="ATR-like_M-HEAT"/>
</dbReference>
<evidence type="ECO:0000256" key="12">
    <source>
        <dbReference type="ARBA" id="ARBA00024420"/>
    </source>
</evidence>
<dbReference type="InterPro" id="IPR057564">
    <property type="entry name" value="HEAT_ATR"/>
</dbReference>
<accession>A0A6P3X2G3</accession>
<evidence type="ECO:0000256" key="4">
    <source>
        <dbReference type="ARBA" id="ARBA00022527"/>
    </source>
</evidence>
<evidence type="ECO:0000259" key="15">
    <source>
        <dbReference type="PROSITE" id="PS51190"/>
    </source>
</evidence>
<evidence type="ECO:0000256" key="3">
    <source>
        <dbReference type="ARBA" id="ARBA00012513"/>
    </source>
</evidence>
<dbReference type="SMART" id="SM00146">
    <property type="entry name" value="PI3Kc"/>
    <property type="match status" value="1"/>
</dbReference>
<dbReference type="Pfam" id="PF25030">
    <property type="entry name" value="M-HEAT_ATR"/>
    <property type="match status" value="1"/>
</dbReference>
<keyword evidence="11" id="KW-0539">Nucleus</keyword>
<proteinExistence type="inferred from homology"/>
<dbReference type="GO" id="GO:0006281">
    <property type="term" value="P:DNA repair"/>
    <property type="evidence" value="ECO:0007669"/>
    <property type="project" value="UniProtKB-KW"/>
</dbReference>
<dbReference type="GO" id="GO:0005694">
    <property type="term" value="C:chromosome"/>
    <property type="evidence" value="ECO:0007669"/>
    <property type="project" value="TreeGrafter"/>
</dbReference>
<dbReference type="InterPro" id="IPR014009">
    <property type="entry name" value="PIK_FAT"/>
</dbReference>
<dbReference type="SUPFAM" id="SSF48371">
    <property type="entry name" value="ARM repeat"/>
    <property type="match status" value="2"/>
</dbReference>
<keyword evidence="9" id="KW-0067">ATP-binding</keyword>
<evidence type="ECO:0000256" key="8">
    <source>
        <dbReference type="ARBA" id="ARBA00022777"/>
    </source>
</evidence>
<dbReference type="InterPro" id="IPR050517">
    <property type="entry name" value="DDR_Repair_Kinase"/>
</dbReference>
<dbReference type="PROSITE" id="PS51189">
    <property type="entry name" value="FAT"/>
    <property type="match status" value="1"/>
</dbReference>
<dbReference type="InterPro" id="IPR012993">
    <property type="entry name" value="UME"/>
</dbReference>
<feature type="domain" description="FAT" evidence="14">
    <location>
        <begin position="1494"/>
        <end position="2040"/>
    </location>
</feature>
<name>A0A6P3X2G3_DINQU</name>
<dbReference type="PROSITE" id="PS51190">
    <property type="entry name" value="FATC"/>
    <property type="match status" value="1"/>
</dbReference>
<comment type="similarity">
    <text evidence="2">Belongs to the PI3/PI4-kinase family. ATM subfamily.</text>
</comment>
<evidence type="ECO:0000256" key="9">
    <source>
        <dbReference type="ARBA" id="ARBA00022840"/>
    </source>
</evidence>
<reference evidence="17" key="1">
    <citation type="submission" date="2025-08" db="UniProtKB">
        <authorList>
            <consortium name="RefSeq"/>
        </authorList>
    </citation>
    <scope>IDENTIFICATION</scope>
</reference>
<dbReference type="InterPro" id="IPR036940">
    <property type="entry name" value="PI3/4_kinase_cat_sf"/>
</dbReference>
<dbReference type="InterPro" id="IPR016024">
    <property type="entry name" value="ARM-type_fold"/>
</dbReference>
<dbReference type="Pfam" id="PF23593">
    <property type="entry name" value="HEAT_ATR"/>
    <property type="match status" value="1"/>
</dbReference>